<sequence>MKNLKSILSIAVLATTLFVTAQTKAETTVPDTSKMSKMDHKMSKKSKMDHKTGKKDKMSDNKMDKKAGESKM</sequence>
<feature type="region of interest" description="Disordered" evidence="1">
    <location>
        <begin position="24"/>
        <end position="72"/>
    </location>
</feature>
<feature type="chain" id="PRO_5040911709" description="Pentapeptide MXKDX repeat protein" evidence="2">
    <location>
        <begin position="22"/>
        <end position="72"/>
    </location>
</feature>
<evidence type="ECO:0008006" key="5">
    <source>
        <dbReference type="Google" id="ProtNLM"/>
    </source>
</evidence>
<feature type="compositionally biased region" description="Basic and acidic residues" evidence="1">
    <location>
        <begin position="49"/>
        <end position="72"/>
    </location>
</feature>
<dbReference type="RefSeq" id="WP_245128966.1">
    <property type="nucleotide sequence ID" value="NZ_JALJEJ010000002.1"/>
</dbReference>
<gene>
    <name evidence="3" type="ORF">MUY27_05400</name>
</gene>
<name>A0A9X1X5R5_9SPHI</name>
<reference evidence="3" key="1">
    <citation type="submission" date="2022-04" db="EMBL/GenBank/DDBJ databases">
        <title>Mucilaginibacter sp. RS28 isolated from freshwater.</title>
        <authorList>
            <person name="Ko S.-R."/>
        </authorList>
    </citation>
    <scope>NUCLEOTIDE SEQUENCE</scope>
    <source>
        <strain evidence="3">RS28</strain>
    </source>
</reference>
<evidence type="ECO:0000313" key="3">
    <source>
        <dbReference type="EMBL" id="MCJ8209134.1"/>
    </source>
</evidence>
<evidence type="ECO:0000256" key="2">
    <source>
        <dbReference type="SAM" id="SignalP"/>
    </source>
</evidence>
<feature type="signal peptide" evidence="2">
    <location>
        <begin position="1"/>
        <end position="21"/>
    </location>
</feature>
<comment type="caution">
    <text evidence="3">The sequence shown here is derived from an EMBL/GenBank/DDBJ whole genome shotgun (WGS) entry which is preliminary data.</text>
</comment>
<keyword evidence="4" id="KW-1185">Reference proteome</keyword>
<evidence type="ECO:0000256" key="1">
    <source>
        <dbReference type="SAM" id="MobiDB-lite"/>
    </source>
</evidence>
<keyword evidence="2" id="KW-0732">Signal</keyword>
<dbReference type="Proteomes" id="UP001139450">
    <property type="component" value="Unassembled WGS sequence"/>
</dbReference>
<organism evidence="3 4">
    <name type="scientific">Mucilaginibacter straminoryzae</name>
    <dbReference type="NCBI Taxonomy" id="2932774"/>
    <lineage>
        <taxon>Bacteria</taxon>
        <taxon>Pseudomonadati</taxon>
        <taxon>Bacteroidota</taxon>
        <taxon>Sphingobacteriia</taxon>
        <taxon>Sphingobacteriales</taxon>
        <taxon>Sphingobacteriaceae</taxon>
        <taxon>Mucilaginibacter</taxon>
    </lineage>
</organism>
<proteinExistence type="predicted"/>
<dbReference type="EMBL" id="JALJEJ010000002">
    <property type="protein sequence ID" value="MCJ8209134.1"/>
    <property type="molecule type" value="Genomic_DNA"/>
</dbReference>
<accession>A0A9X1X5R5</accession>
<protein>
    <recommendedName>
        <fullName evidence="5">Pentapeptide MXKDX repeat protein</fullName>
    </recommendedName>
</protein>
<dbReference type="AlphaFoldDB" id="A0A9X1X5R5"/>
<evidence type="ECO:0000313" key="4">
    <source>
        <dbReference type="Proteomes" id="UP001139450"/>
    </source>
</evidence>